<dbReference type="Pfam" id="PF00069">
    <property type="entry name" value="Pkinase"/>
    <property type="match status" value="1"/>
</dbReference>
<keyword evidence="2" id="KW-0723">Serine/threonine-protein kinase</keyword>
<accession>A0A1E5RJ45</accession>
<reference evidence="9" key="1">
    <citation type="journal article" date="2016" name="Genome Announc.">
        <title>Genome sequences of three species of Hanseniaspora isolated from spontaneous wine fermentations.</title>
        <authorList>
            <person name="Sternes P.R."/>
            <person name="Lee D."/>
            <person name="Kutyna D.R."/>
            <person name="Borneman A.R."/>
        </authorList>
    </citation>
    <scope>NUCLEOTIDE SEQUENCE [LARGE SCALE GENOMIC DNA]</scope>
    <source>
        <strain evidence="9">AWRI3580</strain>
    </source>
</reference>
<evidence type="ECO:0000313" key="8">
    <source>
        <dbReference type="EMBL" id="OEJ86905.1"/>
    </source>
</evidence>
<dbReference type="STRING" id="29833.A0A1E5RJ45"/>
<dbReference type="InterPro" id="IPR000719">
    <property type="entry name" value="Prot_kinase_dom"/>
</dbReference>
<dbReference type="FunFam" id="1.10.510.10:FF:000624">
    <property type="entry name" value="Mitogen-activated protein kinase"/>
    <property type="match status" value="1"/>
</dbReference>
<comment type="caution">
    <text evidence="8">The sequence shown here is derived from an EMBL/GenBank/DDBJ whole genome shotgun (WGS) entry which is preliminary data.</text>
</comment>
<evidence type="ECO:0000256" key="1">
    <source>
        <dbReference type="ARBA" id="ARBA00006485"/>
    </source>
</evidence>
<evidence type="ECO:0000259" key="7">
    <source>
        <dbReference type="PROSITE" id="PS50011"/>
    </source>
</evidence>
<dbReference type="SUPFAM" id="SSF56112">
    <property type="entry name" value="Protein kinase-like (PK-like)"/>
    <property type="match status" value="1"/>
</dbReference>
<keyword evidence="3" id="KW-0808">Transferase</keyword>
<dbReference type="AlphaFoldDB" id="A0A1E5RJ45"/>
<dbReference type="VEuPathDB" id="FungiDB:AWRI3580_g2736"/>
<dbReference type="InterPro" id="IPR050117">
    <property type="entry name" value="MAPK"/>
</dbReference>
<comment type="similarity">
    <text evidence="1">Belongs to the protein kinase superfamily. CMGC Ser/Thr protein kinase family. CDC2/CDKX subfamily.</text>
</comment>
<dbReference type="Proteomes" id="UP000095358">
    <property type="component" value="Unassembled WGS sequence"/>
</dbReference>
<dbReference type="GO" id="GO:0005524">
    <property type="term" value="F:ATP binding"/>
    <property type="evidence" value="ECO:0007669"/>
    <property type="project" value="UniProtKB-KW"/>
</dbReference>
<sequence>MNNPIISLKNKTLDDSTLDSKTYHPQVLTDPKLPPITLDKLPAKLQIISYKDNYKAIGCVGSGSFGTVNLCKKVSSTTVDFPNSMIDSSIATLHDNFYNSQNNLVAVKIMNSRLNELSSYSRVRELKFIFNVKAHKNLLRVFECFIDDQNYKLHIALEVMDQNLYELIQLRLKKNSGLFSTSTLLSILSQVLYGLYHIHENGFFHRDLKPENILVSTTFKYFDKQYYDNMEHRYNYVVKIADYGLSRYVNSDNNHFTAYVSTRWYRSPEILLRDRSYCKPIDIWAFGCVAFECATFTPLFSGSDEIDQVWKILCTLGTPYKTKDNFIQNYQSIGGNWQEAELLAYRLNLNIPYIQGVPIEDKIWSLVSQSSIYQKPKNHTTLKKLVEVLKGCLTWSPSTRTTAEGLSQLSYFANSEVDSYHKKRTNIEKLKIVELMKATSSHDSTKVSPIEMSSKSKFPSRGLKSLNFSSMNSSGLDFQEMFEDFKPSYSNLYESSMAHPKCNANINLSIEQSSEYLYGAHNISTEPDFENSLFNIYDTELTTDHSAVSFQHKSTETRNVESPLKSVNYNTVIPNNSNYVLQKTSININKNSCLITNGGITKSTKKKVSSNGENKITKALKDGSDMQLINSAFLNKTKYIVNEKK</sequence>
<evidence type="ECO:0000256" key="3">
    <source>
        <dbReference type="ARBA" id="ARBA00022679"/>
    </source>
</evidence>
<keyword evidence="5 8" id="KW-0418">Kinase</keyword>
<organism evidence="8 9">
    <name type="scientific">Hanseniaspora uvarum</name>
    <name type="common">Yeast</name>
    <name type="synonym">Kloeckera apiculata</name>
    <dbReference type="NCBI Taxonomy" id="29833"/>
    <lineage>
        <taxon>Eukaryota</taxon>
        <taxon>Fungi</taxon>
        <taxon>Dikarya</taxon>
        <taxon>Ascomycota</taxon>
        <taxon>Saccharomycotina</taxon>
        <taxon>Saccharomycetes</taxon>
        <taxon>Saccharomycodales</taxon>
        <taxon>Saccharomycodaceae</taxon>
        <taxon>Hanseniaspora</taxon>
    </lineage>
</organism>
<evidence type="ECO:0000256" key="5">
    <source>
        <dbReference type="ARBA" id="ARBA00022777"/>
    </source>
</evidence>
<gene>
    <name evidence="8" type="ORF">AWRI3580_g2736</name>
</gene>
<dbReference type="PANTHER" id="PTHR24055">
    <property type="entry name" value="MITOGEN-ACTIVATED PROTEIN KINASE"/>
    <property type="match status" value="1"/>
</dbReference>
<keyword evidence="9" id="KW-1185">Reference proteome</keyword>
<dbReference type="SMART" id="SM00220">
    <property type="entry name" value="S_TKc"/>
    <property type="match status" value="1"/>
</dbReference>
<dbReference type="Gene3D" id="1.10.510.10">
    <property type="entry name" value="Transferase(Phosphotransferase) domain 1"/>
    <property type="match status" value="1"/>
</dbReference>
<evidence type="ECO:0000256" key="6">
    <source>
        <dbReference type="ARBA" id="ARBA00022840"/>
    </source>
</evidence>
<keyword evidence="4" id="KW-0547">Nucleotide-binding</keyword>
<protein>
    <submittedName>
        <fullName evidence="8">Meiosis induction protein kinase IME2/SME1</fullName>
    </submittedName>
</protein>
<proteinExistence type="inferred from homology"/>
<dbReference type="PROSITE" id="PS50011">
    <property type="entry name" value="PROTEIN_KINASE_DOM"/>
    <property type="match status" value="1"/>
</dbReference>
<evidence type="ECO:0000256" key="2">
    <source>
        <dbReference type="ARBA" id="ARBA00022527"/>
    </source>
</evidence>
<name>A0A1E5RJ45_HANUV</name>
<feature type="domain" description="Protein kinase" evidence="7">
    <location>
        <begin position="54"/>
        <end position="412"/>
    </location>
</feature>
<dbReference type="EMBL" id="LPNN01000005">
    <property type="protein sequence ID" value="OEJ86905.1"/>
    <property type="molecule type" value="Genomic_DNA"/>
</dbReference>
<dbReference type="GO" id="GO:0004674">
    <property type="term" value="F:protein serine/threonine kinase activity"/>
    <property type="evidence" value="ECO:0007669"/>
    <property type="project" value="UniProtKB-KW"/>
</dbReference>
<keyword evidence="6" id="KW-0067">ATP-binding</keyword>
<evidence type="ECO:0000313" key="9">
    <source>
        <dbReference type="Proteomes" id="UP000095358"/>
    </source>
</evidence>
<dbReference type="OrthoDB" id="2158884at2759"/>
<dbReference type="Gene3D" id="3.30.200.20">
    <property type="entry name" value="Phosphorylase Kinase, domain 1"/>
    <property type="match status" value="1"/>
</dbReference>
<dbReference type="InterPro" id="IPR008271">
    <property type="entry name" value="Ser/Thr_kinase_AS"/>
</dbReference>
<dbReference type="PROSITE" id="PS00108">
    <property type="entry name" value="PROTEIN_KINASE_ST"/>
    <property type="match status" value="1"/>
</dbReference>
<dbReference type="InterPro" id="IPR011009">
    <property type="entry name" value="Kinase-like_dom_sf"/>
</dbReference>
<evidence type="ECO:0000256" key="4">
    <source>
        <dbReference type="ARBA" id="ARBA00022741"/>
    </source>
</evidence>